<comment type="caution">
    <text evidence="1">The sequence shown here is derived from an EMBL/GenBank/DDBJ whole genome shotgun (WGS) entry which is preliminary data.</text>
</comment>
<protein>
    <submittedName>
        <fullName evidence="1">Uncharacterized protein</fullName>
    </submittedName>
</protein>
<organism evidence="1 2">
    <name type="scientific">Dreissena polymorpha</name>
    <name type="common">Zebra mussel</name>
    <name type="synonym">Mytilus polymorpha</name>
    <dbReference type="NCBI Taxonomy" id="45954"/>
    <lineage>
        <taxon>Eukaryota</taxon>
        <taxon>Metazoa</taxon>
        <taxon>Spiralia</taxon>
        <taxon>Lophotrochozoa</taxon>
        <taxon>Mollusca</taxon>
        <taxon>Bivalvia</taxon>
        <taxon>Autobranchia</taxon>
        <taxon>Heteroconchia</taxon>
        <taxon>Euheterodonta</taxon>
        <taxon>Imparidentia</taxon>
        <taxon>Neoheterodontei</taxon>
        <taxon>Myida</taxon>
        <taxon>Dreissenoidea</taxon>
        <taxon>Dreissenidae</taxon>
        <taxon>Dreissena</taxon>
    </lineage>
</organism>
<dbReference type="EMBL" id="JAIWYP010000005">
    <property type="protein sequence ID" value="KAH3816395.1"/>
    <property type="molecule type" value="Genomic_DNA"/>
</dbReference>
<name>A0A9D4JLE2_DREPO</name>
<dbReference type="Proteomes" id="UP000828390">
    <property type="component" value="Unassembled WGS sequence"/>
</dbReference>
<reference evidence="1" key="1">
    <citation type="journal article" date="2019" name="bioRxiv">
        <title>The Genome of the Zebra Mussel, Dreissena polymorpha: A Resource for Invasive Species Research.</title>
        <authorList>
            <person name="McCartney M.A."/>
            <person name="Auch B."/>
            <person name="Kono T."/>
            <person name="Mallez S."/>
            <person name="Zhang Y."/>
            <person name="Obille A."/>
            <person name="Becker A."/>
            <person name="Abrahante J.E."/>
            <person name="Garbe J."/>
            <person name="Badalamenti J.P."/>
            <person name="Herman A."/>
            <person name="Mangelson H."/>
            <person name="Liachko I."/>
            <person name="Sullivan S."/>
            <person name="Sone E.D."/>
            <person name="Koren S."/>
            <person name="Silverstein K.A.T."/>
            <person name="Beckman K.B."/>
            <person name="Gohl D.M."/>
        </authorList>
    </citation>
    <scope>NUCLEOTIDE SEQUENCE</scope>
    <source>
        <strain evidence="1">Duluth1</strain>
        <tissue evidence="1">Whole animal</tissue>
    </source>
</reference>
<gene>
    <name evidence="1" type="ORF">DPMN_117911</name>
</gene>
<dbReference type="AlphaFoldDB" id="A0A9D4JLE2"/>
<reference evidence="1" key="2">
    <citation type="submission" date="2020-11" db="EMBL/GenBank/DDBJ databases">
        <authorList>
            <person name="McCartney M.A."/>
            <person name="Auch B."/>
            <person name="Kono T."/>
            <person name="Mallez S."/>
            <person name="Becker A."/>
            <person name="Gohl D.M."/>
            <person name="Silverstein K.A.T."/>
            <person name="Koren S."/>
            <person name="Bechman K.B."/>
            <person name="Herman A."/>
            <person name="Abrahante J.E."/>
            <person name="Garbe J."/>
        </authorList>
    </citation>
    <scope>NUCLEOTIDE SEQUENCE</scope>
    <source>
        <strain evidence="1">Duluth1</strain>
        <tissue evidence="1">Whole animal</tissue>
    </source>
</reference>
<proteinExistence type="predicted"/>
<evidence type="ECO:0000313" key="2">
    <source>
        <dbReference type="Proteomes" id="UP000828390"/>
    </source>
</evidence>
<accession>A0A9D4JLE2</accession>
<evidence type="ECO:0000313" key="1">
    <source>
        <dbReference type="EMBL" id="KAH3816395.1"/>
    </source>
</evidence>
<sequence>MYSYLNIVDVHKNRATAATSAGAGSGFAITTDLAVVLQEIVGANVDNTTAATAGAGYCTTGTTGASSRYRLHRLTIGRAGIWIAGTPPTSTTMTSALNINTKW</sequence>
<keyword evidence="2" id="KW-1185">Reference proteome</keyword>